<proteinExistence type="predicted"/>
<feature type="compositionally biased region" description="Basic and acidic residues" evidence="1">
    <location>
        <begin position="315"/>
        <end position="335"/>
    </location>
</feature>
<feature type="region of interest" description="Disordered" evidence="1">
    <location>
        <begin position="1"/>
        <end position="121"/>
    </location>
</feature>
<gene>
    <name evidence="3" type="ORF">KCU76_g14622</name>
</gene>
<feature type="compositionally biased region" description="Basic and acidic residues" evidence="1">
    <location>
        <begin position="259"/>
        <end position="289"/>
    </location>
</feature>
<organism evidence="3 4">
    <name type="scientific">Aureobasidium melanogenum</name>
    <name type="common">Aureobasidium pullulans var. melanogenum</name>
    <dbReference type="NCBI Taxonomy" id="46634"/>
    <lineage>
        <taxon>Eukaryota</taxon>
        <taxon>Fungi</taxon>
        <taxon>Dikarya</taxon>
        <taxon>Ascomycota</taxon>
        <taxon>Pezizomycotina</taxon>
        <taxon>Dothideomycetes</taxon>
        <taxon>Dothideomycetidae</taxon>
        <taxon>Dothideales</taxon>
        <taxon>Saccotheciaceae</taxon>
        <taxon>Aureobasidium</taxon>
    </lineage>
</organism>
<evidence type="ECO:0000256" key="1">
    <source>
        <dbReference type="SAM" id="MobiDB-lite"/>
    </source>
</evidence>
<dbReference type="EMBL" id="JAHFXF010000897">
    <property type="protein sequence ID" value="KAG9681255.1"/>
    <property type="molecule type" value="Genomic_DNA"/>
</dbReference>
<dbReference type="Proteomes" id="UP000779574">
    <property type="component" value="Unassembled WGS sequence"/>
</dbReference>
<dbReference type="InterPro" id="IPR000313">
    <property type="entry name" value="PWWP_dom"/>
</dbReference>
<feature type="region of interest" description="Disordered" evidence="1">
    <location>
        <begin position="255"/>
        <end position="382"/>
    </location>
</feature>
<accession>A0A9P8E4S0</accession>
<dbReference type="Gene3D" id="2.30.30.140">
    <property type="match status" value="1"/>
</dbReference>
<feature type="compositionally biased region" description="Basic and acidic residues" evidence="1">
    <location>
        <begin position="518"/>
        <end position="535"/>
    </location>
</feature>
<dbReference type="PROSITE" id="PS50812">
    <property type="entry name" value="PWWP"/>
    <property type="match status" value="1"/>
</dbReference>
<feature type="region of interest" description="Disordered" evidence="1">
    <location>
        <begin position="470"/>
        <end position="551"/>
    </location>
</feature>
<evidence type="ECO:0000313" key="4">
    <source>
        <dbReference type="Proteomes" id="UP000779574"/>
    </source>
</evidence>
<reference evidence="3" key="2">
    <citation type="submission" date="2021-08" db="EMBL/GenBank/DDBJ databases">
        <authorList>
            <person name="Gostincar C."/>
            <person name="Sun X."/>
            <person name="Song Z."/>
            <person name="Gunde-Cimerman N."/>
        </authorList>
    </citation>
    <scope>NUCLEOTIDE SEQUENCE</scope>
    <source>
        <strain evidence="3">EXF-9911</strain>
    </source>
</reference>
<name>A0A9P8E4S0_AURME</name>
<feature type="compositionally biased region" description="Basic and acidic residues" evidence="1">
    <location>
        <begin position="48"/>
        <end position="58"/>
    </location>
</feature>
<dbReference type="GO" id="GO:0005739">
    <property type="term" value="C:mitochondrion"/>
    <property type="evidence" value="ECO:0007669"/>
    <property type="project" value="InterPro"/>
</dbReference>
<dbReference type="Pfam" id="PF00855">
    <property type="entry name" value="PWWP"/>
    <property type="match status" value="1"/>
</dbReference>
<feature type="non-terminal residue" evidence="3">
    <location>
        <position position="1"/>
    </location>
</feature>
<protein>
    <recommendedName>
        <fullName evidence="2">PWWP domain-containing protein</fullName>
    </recommendedName>
</protein>
<evidence type="ECO:0000313" key="3">
    <source>
        <dbReference type="EMBL" id="KAG9681255.1"/>
    </source>
</evidence>
<reference evidence="3" key="1">
    <citation type="journal article" date="2021" name="J Fungi (Basel)">
        <title>Virulence traits and population genomics of the black yeast Aureobasidium melanogenum.</title>
        <authorList>
            <person name="Cernosa A."/>
            <person name="Sun X."/>
            <person name="Gostincar C."/>
            <person name="Fang C."/>
            <person name="Gunde-Cimerman N."/>
            <person name="Song Z."/>
        </authorList>
    </citation>
    <scope>NUCLEOTIDE SEQUENCE</scope>
    <source>
        <strain evidence="3">EXF-9911</strain>
    </source>
</reference>
<sequence length="551" mass="60687">MAEEEPKTAPVQSQEAQNTAMTEPTTEGPAATTESTEAPATSEPMDTSADKTEAKENDAALAGAQATTEVTAPDGEGKTEADVLPSDVVDAATPSGNKNGKRKSTSGVPEHKSKKLNKKKSVAQLNLDIKPGDYYWARLKGYSPWPSIVCDEDMLPEILLGNRPVSAKRADGSYREDYEDDGKNAKDRTYPVMFLGTNEFSWMVNTSLTKLEPGDCTPDKQTGKMSKALKEAYDIAEERHDLDYFKNMLDEFMQQQKQAQEEEAAKQAEKEAKAAKKAEKAAADKTKEKKDRRKSKSKETVSDADDMDLDVPENAEAKPTKKRKKDADSEGEGPKPKKTPKATKVAATKTNGESAKKAAKPKKVVQKPADEEPATEAEKLERREKAVLYLRHRLQKGFLMRDQTPKEDEMSTMNDFFNQLEGYTNLEPAIIRGTKIYKVLRGIIKLSSIPKEEEFQFKKRSNDLLASWHEALGSKGDEKEEDKAEDKDNGEKAEKPEEVVEKAESKEPTEAPSTTEAAENKDVPMTDVKEDKAEEAAAAAPAAQSETAAAE</sequence>
<feature type="compositionally biased region" description="Basic residues" evidence="1">
    <location>
        <begin position="112"/>
        <end position="121"/>
    </location>
</feature>
<evidence type="ECO:0000259" key="2">
    <source>
        <dbReference type="PROSITE" id="PS50812"/>
    </source>
</evidence>
<dbReference type="SUPFAM" id="SSF63748">
    <property type="entry name" value="Tudor/PWWP/MBT"/>
    <property type="match status" value="1"/>
</dbReference>
<feature type="compositionally biased region" description="Low complexity" evidence="1">
    <location>
        <begin position="536"/>
        <end position="551"/>
    </location>
</feature>
<feature type="domain" description="PWWP" evidence="2">
    <location>
        <begin position="131"/>
        <end position="214"/>
    </location>
</feature>
<feature type="compositionally biased region" description="Basic and acidic residues" evidence="1">
    <location>
        <begin position="475"/>
        <end position="509"/>
    </location>
</feature>
<dbReference type="PANTHER" id="PTHR22910:SF6">
    <property type="entry name" value="PROTEIN MGARP"/>
    <property type="match status" value="1"/>
</dbReference>
<feature type="compositionally biased region" description="Low complexity" evidence="1">
    <location>
        <begin position="19"/>
        <end position="44"/>
    </location>
</feature>
<dbReference type="InterPro" id="IPR026093">
    <property type="entry name" value="MGARP"/>
</dbReference>
<dbReference type="PANTHER" id="PTHR22910">
    <property type="entry name" value="PROTEIN MGARP"/>
    <property type="match status" value="1"/>
</dbReference>
<dbReference type="SMART" id="SM00293">
    <property type="entry name" value="PWWP"/>
    <property type="match status" value="1"/>
</dbReference>
<comment type="caution">
    <text evidence="3">The sequence shown here is derived from an EMBL/GenBank/DDBJ whole genome shotgun (WGS) entry which is preliminary data.</text>
</comment>
<dbReference type="AlphaFoldDB" id="A0A9P8E4S0"/>
<feature type="compositionally biased region" description="Acidic residues" evidence="1">
    <location>
        <begin position="302"/>
        <end position="313"/>
    </location>
</feature>